<proteinExistence type="predicted"/>
<dbReference type="Gene3D" id="3.10.129.10">
    <property type="entry name" value="Hotdog Thioesterase"/>
    <property type="match status" value="1"/>
</dbReference>
<protein>
    <recommendedName>
        <fullName evidence="3">DUF4442 domain-containing protein</fullName>
    </recommendedName>
</protein>
<dbReference type="OrthoDB" id="9814774at2"/>
<keyword evidence="2" id="KW-1185">Reference proteome</keyword>
<dbReference type="EMBL" id="BKCG01000007">
    <property type="protein sequence ID" value="GER60306.1"/>
    <property type="molecule type" value="Genomic_DNA"/>
</dbReference>
<reference evidence="1 2" key="1">
    <citation type="submission" date="2019-08" db="EMBL/GenBank/DDBJ databases">
        <title>Draft genome sequence of Ulvibacter marinus type strain NBRC 109484.</title>
        <authorList>
            <person name="Kawano K."/>
            <person name="Ushijima N."/>
            <person name="Kihara M."/>
            <person name="Itoh H."/>
        </authorList>
    </citation>
    <scope>NUCLEOTIDE SEQUENCE [LARGE SCALE GENOMIC DNA]</scope>
    <source>
        <strain evidence="1 2">NBRC 109484</strain>
    </source>
</reference>
<evidence type="ECO:0008006" key="3">
    <source>
        <dbReference type="Google" id="ProtNLM"/>
    </source>
</evidence>
<dbReference type="RefSeq" id="WP_151674746.1">
    <property type="nucleotide sequence ID" value="NZ_CANMGC010000008.1"/>
</dbReference>
<sequence length="173" mass="20146">MSFYQKLSEVGSKFMSQATLFKYGFNLSPMYRRSTARITEVTDDLMHIKIRLPINYKNRNYVGSIFGGSMFSAVDPIPMIQVLNILGNDYVVWDKAAEIKFKRPGRENLYANFNCTPSEILNIKNRVENEQEIEIQKLTQLTNKNGDVVFCEVSKTIYIADKEFYKTKRRTKK</sequence>
<dbReference type="SUPFAM" id="SSF54637">
    <property type="entry name" value="Thioesterase/thiol ester dehydrase-isomerase"/>
    <property type="match status" value="1"/>
</dbReference>
<dbReference type="Proteomes" id="UP000326509">
    <property type="component" value="Unassembled WGS sequence"/>
</dbReference>
<comment type="caution">
    <text evidence="1">The sequence shown here is derived from an EMBL/GenBank/DDBJ whole genome shotgun (WGS) entry which is preliminary data.</text>
</comment>
<dbReference type="AlphaFoldDB" id="A0A5J4IZA3"/>
<dbReference type="InterPro" id="IPR029069">
    <property type="entry name" value="HotDog_dom_sf"/>
</dbReference>
<gene>
    <name evidence="1" type="ORF">ULMA_24140</name>
</gene>
<name>A0A5J4IZA3_9FLAO</name>
<dbReference type="Pfam" id="PF14539">
    <property type="entry name" value="DUF4442"/>
    <property type="match status" value="1"/>
</dbReference>
<accession>A0A5J4IZA3</accession>
<evidence type="ECO:0000313" key="2">
    <source>
        <dbReference type="Proteomes" id="UP000326509"/>
    </source>
</evidence>
<evidence type="ECO:0000313" key="1">
    <source>
        <dbReference type="EMBL" id="GER60306.1"/>
    </source>
</evidence>
<dbReference type="InterPro" id="IPR027961">
    <property type="entry name" value="DUF4442"/>
</dbReference>
<organism evidence="1 2">
    <name type="scientific">Patiriisocius marinus</name>
    <dbReference type="NCBI Taxonomy" id="1397112"/>
    <lineage>
        <taxon>Bacteria</taxon>
        <taxon>Pseudomonadati</taxon>
        <taxon>Bacteroidota</taxon>
        <taxon>Flavobacteriia</taxon>
        <taxon>Flavobacteriales</taxon>
        <taxon>Flavobacteriaceae</taxon>
        <taxon>Patiriisocius</taxon>
    </lineage>
</organism>